<evidence type="ECO:0000259" key="3">
    <source>
        <dbReference type="Pfam" id="PF00370"/>
    </source>
</evidence>
<dbReference type="Gene3D" id="3.30.420.40">
    <property type="match status" value="2"/>
</dbReference>
<dbReference type="InterPro" id="IPR018485">
    <property type="entry name" value="FGGY_C"/>
</dbReference>
<evidence type="ECO:0000313" key="5">
    <source>
        <dbReference type="EMBL" id="CAB5043630.1"/>
    </source>
</evidence>
<dbReference type="InterPro" id="IPR018484">
    <property type="entry name" value="FGGY_N"/>
</dbReference>
<name>A0A6J7ST58_9ZZZZ</name>
<dbReference type="EMBL" id="CAFBQG010000001">
    <property type="protein sequence ID" value="CAB5043630.1"/>
    <property type="molecule type" value="Genomic_DNA"/>
</dbReference>
<keyword evidence="2" id="KW-0418">Kinase</keyword>
<dbReference type="PROSITE" id="PS00445">
    <property type="entry name" value="FGGY_KINASES_2"/>
    <property type="match status" value="1"/>
</dbReference>
<dbReference type="GO" id="GO:0005975">
    <property type="term" value="P:carbohydrate metabolic process"/>
    <property type="evidence" value="ECO:0007669"/>
    <property type="project" value="InterPro"/>
</dbReference>
<dbReference type="SUPFAM" id="SSF53067">
    <property type="entry name" value="Actin-like ATPase domain"/>
    <property type="match status" value="2"/>
</dbReference>
<dbReference type="PANTHER" id="PTHR43095">
    <property type="entry name" value="SUGAR KINASE"/>
    <property type="match status" value="1"/>
</dbReference>
<proteinExistence type="predicted"/>
<dbReference type="PIRSF" id="PIRSF000538">
    <property type="entry name" value="GlpK"/>
    <property type="match status" value="1"/>
</dbReference>
<dbReference type="InterPro" id="IPR043129">
    <property type="entry name" value="ATPase_NBD"/>
</dbReference>
<evidence type="ECO:0000256" key="2">
    <source>
        <dbReference type="ARBA" id="ARBA00022777"/>
    </source>
</evidence>
<dbReference type="PANTHER" id="PTHR43095:SF5">
    <property type="entry name" value="XYLULOSE KINASE"/>
    <property type="match status" value="1"/>
</dbReference>
<evidence type="ECO:0000259" key="4">
    <source>
        <dbReference type="Pfam" id="PF02782"/>
    </source>
</evidence>
<reference evidence="5" key="1">
    <citation type="submission" date="2020-05" db="EMBL/GenBank/DDBJ databases">
        <authorList>
            <person name="Chiriac C."/>
            <person name="Salcher M."/>
            <person name="Ghai R."/>
            <person name="Kavagutti S V."/>
        </authorList>
    </citation>
    <scope>NUCLEOTIDE SEQUENCE</scope>
</reference>
<feature type="domain" description="Carbohydrate kinase FGGY N-terminal" evidence="3">
    <location>
        <begin position="15"/>
        <end position="254"/>
    </location>
</feature>
<dbReference type="GO" id="GO:0016301">
    <property type="term" value="F:kinase activity"/>
    <property type="evidence" value="ECO:0007669"/>
    <property type="project" value="UniProtKB-KW"/>
</dbReference>
<keyword evidence="1" id="KW-0808">Transferase</keyword>
<sequence length="494" mass="52891">MHSQQWRADANHTVLIGLDLGTSGLKGVAVDLNGYVIARGQATYPTSRPELGASEQDPKHWLDASELVIRQLAEQIPTELWAGIGLSGMIPTLVCLDNESNPVGSAITWEDGRAEDFGKGFRNKFGEAALYKATGQLVDGRYLIPMWLRLCNAEPQRKASTVTIAGAKDYLFGVLTGVVETDPSTATGYGCFNLKTGCWDESILQAAGISVKVPNIAMSTTWRPVSEIAASTFDLPQGLPICIGAADSVLGAVGMGITAQGQIAYVAGTSTVILGISESIPDDPKNRFIVTPMAEPGTWGLEMDLLSTGGAIRWLSELFGEASETAALELARNSKSSEPPTFLPYVSPGEQGALWDPNSTGSIHGLNLSHSKGDIMKALVDGILLESWRCISVLQEFGFQGEDISVAGGSALNPWFRQQLADVLQRNVIAPIDGDSDYSAIGGALILARSQGINVASPERQTMKISPDPAFEKAWQEKFAKFEVVRLSQPRVMH</sequence>
<protein>
    <submittedName>
        <fullName evidence="5">Unannotated protein</fullName>
    </submittedName>
</protein>
<dbReference type="AlphaFoldDB" id="A0A6J7ST58"/>
<feature type="domain" description="Carbohydrate kinase FGGY C-terminal" evidence="4">
    <location>
        <begin position="264"/>
        <end position="448"/>
    </location>
</feature>
<dbReference type="InterPro" id="IPR050406">
    <property type="entry name" value="FGGY_Carb_Kinase"/>
</dbReference>
<evidence type="ECO:0000256" key="1">
    <source>
        <dbReference type="ARBA" id="ARBA00022679"/>
    </source>
</evidence>
<dbReference type="Pfam" id="PF00370">
    <property type="entry name" value="FGGY_N"/>
    <property type="match status" value="1"/>
</dbReference>
<gene>
    <name evidence="5" type="ORF">UFOPK4301_00012</name>
</gene>
<dbReference type="Pfam" id="PF02782">
    <property type="entry name" value="FGGY_C"/>
    <property type="match status" value="1"/>
</dbReference>
<dbReference type="InterPro" id="IPR018483">
    <property type="entry name" value="Carb_kinase_FGGY_CS"/>
</dbReference>
<accession>A0A6J7ST58</accession>
<organism evidence="5">
    <name type="scientific">freshwater metagenome</name>
    <dbReference type="NCBI Taxonomy" id="449393"/>
    <lineage>
        <taxon>unclassified sequences</taxon>
        <taxon>metagenomes</taxon>
        <taxon>ecological metagenomes</taxon>
    </lineage>
</organism>
<dbReference type="InterPro" id="IPR000577">
    <property type="entry name" value="Carb_kinase_FGGY"/>
</dbReference>
<dbReference type="GO" id="GO:0016773">
    <property type="term" value="F:phosphotransferase activity, alcohol group as acceptor"/>
    <property type="evidence" value="ECO:0007669"/>
    <property type="project" value="InterPro"/>
</dbReference>